<comment type="subcellular location">
    <subcellularLocation>
        <location evidence="2">Mitochondrion inner membrane</location>
        <topology evidence="2">Peripheral membrane protein</topology>
        <orientation evidence="2">Matrix side</orientation>
    </subcellularLocation>
</comment>
<evidence type="ECO:0000256" key="3">
    <source>
        <dbReference type="ARBA" id="ARBA00008939"/>
    </source>
</evidence>
<feature type="disulfide bond" description="Redox-active" evidence="13">
    <location>
        <begin position="22"/>
        <end position="56"/>
    </location>
</feature>
<keyword evidence="15" id="KW-1185">Reference proteome</keyword>
<protein>
    <recommendedName>
        <fullName evidence="4">NADH dehydrogenase [ubiquinone] 1 alpha subcomplex subunit 2</fullName>
    </recommendedName>
    <alternativeName>
        <fullName evidence="11">Complex I-B8</fullName>
    </alternativeName>
    <alternativeName>
        <fullName evidence="12">NADH-ubiquinone oxidoreductase B8 subunit</fullName>
    </alternativeName>
</protein>
<dbReference type="Pfam" id="PF05047">
    <property type="entry name" value="L51_S25_CI-B8"/>
    <property type="match status" value="1"/>
</dbReference>
<dbReference type="InterPro" id="IPR007741">
    <property type="entry name" value="Ribosomal_mL43/mS25/NADH_DH"/>
</dbReference>
<evidence type="ECO:0000256" key="8">
    <source>
        <dbReference type="ARBA" id="ARBA00022982"/>
    </source>
</evidence>
<accession>A0A8B7N362</accession>
<evidence type="ECO:0000256" key="9">
    <source>
        <dbReference type="ARBA" id="ARBA00023128"/>
    </source>
</evidence>
<proteinExistence type="inferred from homology"/>
<keyword evidence="6" id="KW-0679">Respiratory chain</keyword>
<evidence type="ECO:0000256" key="12">
    <source>
        <dbReference type="ARBA" id="ARBA00032513"/>
    </source>
</evidence>
<keyword evidence="9" id="KW-0496">Mitochondrion</keyword>
<gene>
    <name evidence="16" type="primary">LOC108665999</name>
</gene>
<evidence type="ECO:0000256" key="10">
    <source>
        <dbReference type="ARBA" id="ARBA00023136"/>
    </source>
</evidence>
<sequence length="96" mass="10355">MATRNAAIKFSPVVQELRLHLCQSSSASKGARDFIESSYVELKKANPTLPILVRECSGVVPKAWARYGRGEEVSVPLDGLSAEQVGASLAKLNRKA</sequence>
<dbReference type="GeneID" id="108665999"/>
<evidence type="ECO:0000256" key="11">
    <source>
        <dbReference type="ARBA" id="ARBA00031441"/>
    </source>
</evidence>
<name>A0A8B7N362_HYAAZ</name>
<keyword evidence="5" id="KW-0813">Transport</keyword>
<evidence type="ECO:0000256" key="13">
    <source>
        <dbReference type="PIRSR" id="PIRSR005822-1"/>
    </source>
</evidence>
<dbReference type="PIRSF" id="PIRSF005822">
    <property type="entry name" value="NDUA2"/>
    <property type="match status" value="1"/>
</dbReference>
<evidence type="ECO:0000256" key="7">
    <source>
        <dbReference type="ARBA" id="ARBA00022792"/>
    </source>
</evidence>
<dbReference type="SMART" id="SM00916">
    <property type="entry name" value="L51_S25_CI-B8"/>
    <property type="match status" value="1"/>
</dbReference>
<comment type="function">
    <text evidence="1">Accessory subunit of the mitochondrial membrane respiratory chain NADH dehydrogenase (Complex I), that is believed not to be involved in catalysis. Complex I functions in the transfer of electrons from NADH to the respiratory chain. The immediate electron acceptor for the enzyme is believed to be ubiquinone.</text>
</comment>
<dbReference type="SUPFAM" id="SSF52833">
    <property type="entry name" value="Thioredoxin-like"/>
    <property type="match status" value="1"/>
</dbReference>
<dbReference type="PANTHER" id="PTHR12878:SF0">
    <property type="entry name" value="NADH DEHYDROGENASE [UBIQUINONE] 1 ALPHA SUBCOMPLEX SUBUNIT 2"/>
    <property type="match status" value="1"/>
</dbReference>
<dbReference type="PANTHER" id="PTHR12878">
    <property type="entry name" value="NADH-UBIQUINONE OXIDOREDUCTASE B8 SUBUNIT"/>
    <property type="match status" value="1"/>
</dbReference>
<evidence type="ECO:0000256" key="1">
    <source>
        <dbReference type="ARBA" id="ARBA00003195"/>
    </source>
</evidence>
<dbReference type="RefSeq" id="XP_018008292.1">
    <property type="nucleotide sequence ID" value="XM_018152803.2"/>
</dbReference>
<keyword evidence="13" id="KW-1015">Disulfide bond</keyword>
<keyword evidence="10" id="KW-0472">Membrane</keyword>
<dbReference type="KEGG" id="hazt:108665999"/>
<comment type="similarity">
    <text evidence="3">Belongs to the complex I NDUFA2 subunit family.</text>
</comment>
<dbReference type="InterPro" id="IPR036249">
    <property type="entry name" value="Thioredoxin-like_sf"/>
</dbReference>
<evidence type="ECO:0000256" key="2">
    <source>
        <dbReference type="ARBA" id="ARBA00004443"/>
    </source>
</evidence>
<evidence type="ECO:0000256" key="4">
    <source>
        <dbReference type="ARBA" id="ARBA00016394"/>
    </source>
</evidence>
<dbReference type="AlphaFoldDB" id="A0A8B7N362"/>
<feature type="domain" description="Ribosomal protein/NADH dehydrogenase" evidence="14">
    <location>
        <begin position="23"/>
        <end position="95"/>
    </location>
</feature>
<dbReference type="Gene3D" id="3.40.30.10">
    <property type="entry name" value="Glutaredoxin"/>
    <property type="match status" value="1"/>
</dbReference>
<dbReference type="CTD" id="50178"/>
<keyword evidence="7" id="KW-0999">Mitochondrion inner membrane</keyword>
<keyword evidence="8" id="KW-0249">Electron transport</keyword>
<dbReference type="GO" id="GO:0005743">
    <property type="term" value="C:mitochondrial inner membrane"/>
    <property type="evidence" value="ECO:0007669"/>
    <property type="project" value="UniProtKB-SubCell"/>
</dbReference>
<evidence type="ECO:0000313" key="15">
    <source>
        <dbReference type="Proteomes" id="UP000694843"/>
    </source>
</evidence>
<dbReference type="OrthoDB" id="10250268at2759"/>
<reference evidence="16" key="1">
    <citation type="submission" date="2025-08" db="UniProtKB">
        <authorList>
            <consortium name="RefSeq"/>
        </authorList>
    </citation>
    <scope>IDENTIFICATION</scope>
    <source>
        <tissue evidence="16">Whole organism</tissue>
    </source>
</reference>
<evidence type="ECO:0000313" key="16">
    <source>
        <dbReference type="RefSeq" id="XP_018008292.1"/>
    </source>
</evidence>
<evidence type="ECO:0000259" key="14">
    <source>
        <dbReference type="SMART" id="SM00916"/>
    </source>
</evidence>
<organism evidence="15 16">
    <name type="scientific">Hyalella azteca</name>
    <name type="common">Amphipod</name>
    <dbReference type="NCBI Taxonomy" id="294128"/>
    <lineage>
        <taxon>Eukaryota</taxon>
        <taxon>Metazoa</taxon>
        <taxon>Ecdysozoa</taxon>
        <taxon>Arthropoda</taxon>
        <taxon>Crustacea</taxon>
        <taxon>Multicrustacea</taxon>
        <taxon>Malacostraca</taxon>
        <taxon>Eumalacostraca</taxon>
        <taxon>Peracarida</taxon>
        <taxon>Amphipoda</taxon>
        <taxon>Senticaudata</taxon>
        <taxon>Talitrida</taxon>
        <taxon>Talitroidea</taxon>
        <taxon>Hyalellidae</taxon>
        <taxon>Hyalella</taxon>
    </lineage>
</organism>
<dbReference type="InterPro" id="IPR016464">
    <property type="entry name" value="NADH_Ub_cplx-1_asu_su-2"/>
</dbReference>
<evidence type="ECO:0000256" key="5">
    <source>
        <dbReference type="ARBA" id="ARBA00022448"/>
    </source>
</evidence>
<dbReference type="Proteomes" id="UP000694843">
    <property type="component" value="Unplaced"/>
</dbReference>
<dbReference type="OMA" id="FIEQQYV"/>
<evidence type="ECO:0000256" key="6">
    <source>
        <dbReference type="ARBA" id="ARBA00022660"/>
    </source>
</evidence>